<dbReference type="eggNOG" id="COG4962">
    <property type="taxonomic scope" value="Bacteria"/>
</dbReference>
<dbReference type="STRING" id="1156935.QWE_00195"/>
<dbReference type="InterPro" id="IPR014149">
    <property type="entry name" value="Conjug-transfer_TrbB"/>
</dbReference>
<comment type="caution">
    <text evidence="4">The sequence shown here is derived from an EMBL/GenBank/DDBJ whole genome shotgun (WGS) entry which is preliminary data.</text>
</comment>
<dbReference type="GO" id="GO:0016887">
    <property type="term" value="F:ATP hydrolysis activity"/>
    <property type="evidence" value="ECO:0007669"/>
    <property type="project" value="InterPro"/>
</dbReference>
<dbReference type="EMBL" id="ALJF01000001">
    <property type="protein sequence ID" value="EKF61577.1"/>
    <property type="molecule type" value="Genomic_DNA"/>
</dbReference>
<evidence type="ECO:0000256" key="2">
    <source>
        <dbReference type="ARBA" id="ARBA00022840"/>
    </source>
</evidence>
<dbReference type="GO" id="GO:0005524">
    <property type="term" value="F:ATP binding"/>
    <property type="evidence" value="ECO:0007669"/>
    <property type="project" value="InterPro"/>
</dbReference>
<keyword evidence="2" id="KW-0547">Nucleotide-binding</keyword>
<dbReference type="PATRIC" id="fig|1156935.5.peg.38"/>
<organism evidence="4 5">
    <name type="scientific">Agrobacterium albertimagni AOL15</name>
    <dbReference type="NCBI Taxonomy" id="1156935"/>
    <lineage>
        <taxon>Bacteria</taxon>
        <taxon>Pseudomonadati</taxon>
        <taxon>Pseudomonadota</taxon>
        <taxon>Alphaproteobacteria</taxon>
        <taxon>Hyphomicrobiales</taxon>
        <taxon>Rhizobiaceae</taxon>
        <taxon>Rhizobium/Agrobacterium group</taxon>
        <taxon>Agrobacterium</taxon>
    </lineage>
</organism>
<dbReference type="GO" id="GO:0005737">
    <property type="term" value="C:cytoplasm"/>
    <property type="evidence" value="ECO:0007669"/>
    <property type="project" value="InterPro"/>
</dbReference>
<dbReference type="PROSITE" id="PS00662">
    <property type="entry name" value="T2SP_E"/>
    <property type="match status" value="1"/>
</dbReference>
<proteinExistence type="inferred from homology"/>
<keyword evidence="2" id="KW-0067">ATP-binding</keyword>
<dbReference type="InterPro" id="IPR050921">
    <property type="entry name" value="T4SS_GSP_E_ATPase"/>
</dbReference>
<dbReference type="NCBIfam" id="TIGR02782">
    <property type="entry name" value="TrbB_P"/>
    <property type="match status" value="1"/>
</dbReference>
<feature type="domain" description="Bacterial type II secretion system protein E" evidence="3">
    <location>
        <begin position="212"/>
        <end position="226"/>
    </location>
</feature>
<evidence type="ECO:0000259" key="3">
    <source>
        <dbReference type="PROSITE" id="PS00662"/>
    </source>
</evidence>
<dbReference type="Pfam" id="PF00437">
    <property type="entry name" value="T2SSE"/>
    <property type="match status" value="1"/>
</dbReference>
<evidence type="ECO:0000313" key="4">
    <source>
        <dbReference type="EMBL" id="EKF61577.1"/>
    </source>
</evidence>
<evidence type="ECO:0000256" key="1">
    <source>
        <dbReference type="ARBA" id="ARBA00006611"/>
    </source>
</evidence>
<gene>
    <name evidence="4" type="ORF">QWE_00195</name>
</gene>
<dbReference type="PANTHER" id="PTHR30486">
    <property type="entry name" value="TWITCHING MOTILITY PROTEIN PILT"/>
    <property type="match status" value="1"/>
</dbReference>
<sequence>MAMARSDDRLIRKLREAFGASLCEALGDPEVVEIMLNPDGKLYIETQGAGMAPAGRLDIQRAEILIGIVAHGLGQDVNETKPIVSGELPLGGHRFEGLLPPAVKGPTFSIRRRTTGHLLLRDYVDTGIMTSLQCQRILHAIRERQNILVCGGTGSGKTTLANAVMLEIQRLFPNDRIVLIEDTIEIDCGNENAVMLRSSDELPVSRLLKSTLRLRPDRIMVGEVRDGAALTLLKAWNTGHPGGFTTLHANDARAALVRLEQLVAEVSRTPMSQVIADAVGLVVSIRRTETGRRIEEVLSVTGFADGRYQLS</sequence>
<dbReference type="AlphaFoldDB" id="K2R163"/>
<accession>K2R163</accession>
<keyword evidence="5" id="KW-1185">Reference proteome</keyword>
<dbReference type="OrthoDB" id="9810761at2"/>
<dbReference type="CDD" id="cd01130">
    <property type="entry name" value="VirB11-like_ATPase"/>
    <property type="match status" value="1"/>
</dbReference>
<dbReference type="Proteomes" id="UP000007123">
    <property type="component" value="Unassembled WGS sequence"/>
</dbReference>
<dbReference type="InterPro" id="IPR027417">
    <property type="entry name" value="P-loop_NTPase"/>
</dbReference>
<dbReference type="RefSeq" id="WP_006724031.1">
    <property type="nucleotide sequence ID" value="NZ_ALJF01000001.1"/>
</dbReference>
<dbReference type="InterPro" id="IPR001482">
    <property type="entry name" value="T2SS/T4SS_dom"/>
</dbReference>
<dbReference type="PANTHER" id="PTHR30486:SF6">
    <property type="entry name" value="TYPE IV PILUS RETRACTATION ATPASE PILT"/>
    <property type="match status" value="1"/>
</dbReference>
<dbReference type="Gene3D" id="3.40.50.300">
    <property type="entry name" value="P-loop containing nucleotide triphosphate hydrolases"/>
    <property type="match status" value="1"/>
</dbReference>
<protein>
    <submittedName>
        <fullName evidence="4">Conjugal transfer protein TrbB</fullName>
    </submittedName>
</protein>
<dbReference type="SUPFAM" id="SSF52540">
    <property type="entry name" value="P-loop containing nucleoside triphosphate hydrolases"/>
    <property type="match status" value="1"/>
</dbReference>
<dbReference type="Gene3D" id="3.30.450.90">
    <property type="match status" value="1"/>
</dbReference>
<name>K2R163_9HYPH</name>
<evidence type="ECO:0000313" key="5">
    <source>
        <dbReference type="Proteomes" id="UP000007123"/>
    </source>
</evidence>
<reference evidence="4 5" key="1">
    <citation type="journal article" date="2012" name="J. Bacteriol.">
        <title>Draft Genome Sequence of Agrobacterium albertimagni Strain AOL15.</title>
        <authorList>
            <person name="Trimble W.L."/>
            <person name="Phung le T."/>
            <person name="Meyer F."/>
            <person name="Gilbert J.A."/>
            <person name="Silver S."/>
        </authorList>
    </citation>
    <scope>NUCLEOTIDE SEQUENCE [LARGE SCALE GENOMIC DNA]</scope>
    <source>
        <strain evidence="4 5">AOL15</strain>
    </source>
</reference>
<comment type="similarity">
    <text evidence="1">Belongs to the GSP E family.</text>
</comment>